<protein>
    <submittedName>
        <fullName evidence="1">4294_t:CDS:1</fullName>
    </submittedName>
</protein>
<reference evidence="1" key="1">
    <citation type="submission" date="2021-06" db="EMBL/GenBank/DDBJ databases">
        <authorList>
            <person name="Kallberg Y."/>
            <person name="Tangrot J."/>
            <person name="Rosling A."/>
        </authorList>
    </citation>
    <scope>NUCLEOTIDE SEQUENCE</scope>
    <source>
        <strain evidence="1">MA453B</strain>
    </source>
</reference>
<feature type="non-terminal residue" evidence="1">
    <location>
        <position position="100"/>
    </location>
</feature>
<dbReference type="AlphaFoldDB" id="A0A9N9PCK5"/>
<gene>
    <name evidence="1" type="ORF">DERYTH_LOCUS28666</name>
</gene>
<dbReference type="Proteomes" id="UP000789405">
    <property type="component" value="Unassembled WGS sequence"/>
</dbReference>
<accession>A0A9N9PCK5</accession>
<organism evidence="1 2">
    <name type="scientific">Dentiscutata erythropus</name>
    <dbReference type="NCBI Taxonomy" id="1348616"/>
    <lineage>
        <taxon>Eukaryota</taxon>
        <taxon>Fungi</taxon>
        <taxon>Fungi incertae sedis</taxon>
        <taxon>Mucoromycota</taxon>
        <taxon>Glomeromycotina</taxon>
        <taxon>Glomeromycetes</taxon>
        <taxon>Diversisporales</taxon>
        <taxon>Gigasporaceae</taxon>
        <taxon>Dentiscutata</taxon>
    </lineage>
</organism>
<evidence type="ECO:0000313" key="1">
    <source>
        <dbReference type="EMBL" id="CAG8829341.1"/>
    </source>
</evidence>
<name>A0A9N9PCK5_9GLOM</name>
<keyword evidence="2" id="KW-1185">Reference proteome</keyword>
<comment type="caution">
    <text evidence="1">The sequence shown here is derived from an EMBL/GenBank/DDBJ whole genome shotgun (WGS) entry which is preliminary data.</text>
</comment>
<feature type="non-terminal residue" evidence="1">
    <location>
        <position position="1"/>
    </location>
</feature>
<sequence length="100" mass="12084">TANIVKKDATWDYLEENKLYFQKHISINDDSLHAKFTYVLIEILQACYFYKLKDDNKVVKKYEKIMKEIDDAQDKDQFVIDLSLKYSQYQFKPHLYADYP</sequence>
<evidence type="ECO:0000313" key="2">
    <source>
        <dbReference type="Proteomes" id="UP000789405"/>
    </source>
</evidence>
<dbReference type="OrthoDB" id="2438141at2759"/>
<proteinExistence type="predicted"/>
<dbReference type="EMBL" id="CAJVPY010072986">
    <property type="protein sequence ID" value="CAG8829341.1"/>
    <property type="molecule type" value="Genomic_DNA"/>
</dbReference>